<proteinExistence type="predicted"/>
<organism evidence="2 3">
    <name type="scientific">Sistotremastrum suecicum HHB10207 ss-3</name>
    <dbReference type="NCBI Taxonomy" id="1314776"/>
    <lineage>
        <taxon>Eukaryota</taxon>
        <taxon>Fungi</taxon>
        <taxon>Dikarya</taxon>
        <taxon>Basidiomycota</taxon>
        <taxon>Agaricomycotina</taxon>
        <taxon>Agaricomycetes</taxon>
        <taxon>Sistotremastrales</taxon>
        <taxon>Sistotremastraceae</taxon>
        <taxon>Sistotremastrum</taxon>
    </lineage>
</organism>
<accession>A0A166AA79</accession>
<dbReference type="OrthoDB" id="10007757at2759"/>
<keyword evidence="3" id="KW-1185">Reference proteome</keyword>
<evidence type="ECO:0008006" key="4">
    <source>
        <dbReference type="Google" id="ProtNLM"/>
    </source>
</evidence>
<name>A0A166AA79_9AGAM</name>
<feature type="signal peptide" evidence="1">
    <location>
        <begin position="1"/>
        <end position="37"/>
    </location>
</feature>
<gene>
    <name evidence="2" type="ORF">SISSUDRAFT_1051835</name>
</gene>
<dbReference type="Proteomes" id="UP000076798">
    <property type="component" value="Unassembled WGS sequence"/>
</dbReference>
<evidence type="ECO:0000256" key="1">
    <source>
        <dbReference type="SAM" id="SignalP"/>
    </source>
</evidence>
<protein>
    <recommendedName>
        <fullName evidence="4">Big-1 domain-containing protein</fullName>
    </recommendedName>
</protein>
<reference evidence="2 3" key="1">
    <citation type="journal article" date="2016" name="Mol. Biol. Evol.">
        <title>Comparative Genomics of Early-Diverging Mushroom-Forming Fungi Provides Insights into the Origins of Lignocellulose Decay Capabilities.</title>
        <authorList>
            <person name="Nagy L.G."/>
            <person name="Riley R."/>
            <person name="Tritt A."/>
            <person name="Adam C."/>
            <person name="Daum C."/>
            <person name="Floudas D."/>
            <person name="Sun H."/>
            <person name="Yadav J.S."/>
            <person name="Pangilinan J."/>
            <person name="Larsson K.H."/>
            <person name="Matsuura K."/>
            <person name="Barry K."/>
            <person name="Labutti K."/>
            <person name="Kuo R."/>
            <person name="Ohm R.A."/>
            <person name="Bhattacharya S.S."/>
            <person name="Shirouzu T."/>
            <person name="Yoshinaga Y."/>
            <person name="Martin F.M."/>
            <person name="Grigoriev I.V."/>
            <person name="Hibbett D.S."/>
        </authorList>
    </citation>
    <scope>NUCLEOTIDE SEQUENCE [LARGE SCALE GENOMIC DNA]</scope>
    <source>
        <strain evidence="2 3">HHB10207 ss-3</strain>
    </source>
</reference>
<keyword evidence="1" id="KW-0732">Signal</keyword>
<feature type="chain" id="PRO_5007870536" description="Big-1 domain-containing protein" evidence="1">
    <location>
        <begin position="38"/>
        <end position="253"/>
    </location>
</feature>
<dbReference type="EMBL" id="KV428151">
    <property type="protein sequence ID" value="KZT35131.1"/>
    <property type="molecule type" value="Genomic_DNA"/>
</dbReference>
<evidence type="ECO:0000313" key="2">
    <source>
        <dbReference type="EMBL" id="KZT35131.1"/>
    </source>
</evidence>
<evidence type="ECO:0000313" key="3">
    <source>
        <dbReference type="Proteomes" id="UP000076798"/>
    </source>
</evidence>
<dbReference type="AlphaFoldDB" id="A0A166AA79"/>
<sequence length="253" mass="26630">MDLHPSSSTSSDLGLRRKMLVFLIALLASSALSIAEASPTTNKKLPALVKLRVEGDVHTIFEAPVLTQGHNVTTAQGGTHHCDGTNFGVNPTPGPTCTSALDDGSLHQRRFIWDGPFDPPDFNFDDYLITSIGGVAQTDTQFWGILLDFQFTPVGGCQQQVTNGQEVLFAFDAFSKNFFLKASGPAVAKVGKAVVVTVIDGTTGVAIEGASIGGVLTDANGHASITFGTVGLKKLKATRSDSIRSNAVEILVV</sequence>